<dbReference type="AlphaFoldDB" id="A0A0M0J4H4"/>
<evidence type="ECO:0000256" key="1">
    <source>
        <dbReference type="SAM" id="SignalP"/>
    </source>
</evidence>
<gene>
    <name evidence="2" type="ORF">Ctob_004530</name>
</gene>
<keyword evidence="1" id="KW-0732">Signal</keyword>
<dbReference type="OrthoDB" id="192865at2759"/>
<evidence type="ECO:0000313" key="2">
    <source>
        <dbReference type="EMBL" id="KOO21385.1"/>
    </source>
</evidence>
<keyword evidence="3" id="KW-1185">Reference proteome</keyword>
<name>A0A0M0J4H4_9EUKA</name>
<reference evidence="3" key="1">
    <citation type="journal article" date="2015" name="PLoS Genet.">
        <title>Genome Sequence and Transcriptome Analyses of Chrysochromulina tobin: Metabolic Tools for Enhanced Algal Fitness in the Prominent Order Prymnesiales (Haptophyceae).</title>
        <authorList>
            <person name="Hovde B.T."/>
            <person name="Deodato C.R."/>
            <person name="Hunsperger H.M."/>
            <person name="Ryken S.A."/>
            <person name="Yost W."/>
            <person name="Jha R.K."/>
            <person name="Patterson J."/>
            <person name="Monnat R.J. Jr."/>
            <person name="Barlow S.B."/>
            <person name="Starkenburg S.R."/>
            <person name="Cattolico R.A."/>
        </authorList>
    </citation>
    <scope>NUCLEOTIDE SEQUENCE</scope>
    <source>
        <strain evidence="3">CCMP291</strain>
    </source>
</reference>
<dbReference type="EMBL" id="JWZX01003367">
    <property type="protein sequence ID" value="KOO21385.1"/>
    <property type="molecule type" value="Genomic_DNA"/>
</dbReference>
<accession>A0A0M0J4H4</accession>
<feature type="chain" id="PRO_5005601392" evidence="1">
    <location>
        <begin position="20"/>
        <end position="197"/>
    </location>
</feature>
<proteinExistence type="predicted"/>
<dbReference type="Proteomes" id="UP000037460">
    <property type="component" value="Unassembled WGS sequence"/>
</dbReference>
<comment type="caution">
    <text evidence="2">The sequence shown here is derived from an EMBL/GenBank/DDBJ whole genome shotgun (WGS) entry which is preliminary data.</text>
</comment>
<organism evidence="2 3">
    <name type="scientific">Chrysochromulina tobinii</name>
    <dbReference type="NCBI Taxonomy" id="1460289"/>
    <lineage>
        <taxon>Eukaryota</taxon>
        <taxon>Haptista</taxon>
        <taxon>Haptophyta</taxon>
        <taxon>Prymnesiophyceae</taxon>
        <taxon>Prymnesiales</taxon>
        <taxon>Chrysochromulinaceae</taxon>
        <taxon>Chrysochromulina</taxon>
    </lineage>
</organism>
<protein>
    <submittedName>
        <fullName evidence="2">Uncharacterized protein</fullName>
    </submittedName>
</protein>
<evidence type="ECO:0000313" key="3">
    <source>
        <dbReference type="Proteomes" id="UP000037460"/>
    </source>
</evidence>
<feature type="signal peptide" evidence="1">
    <location>
        <begin position="1"/>
        <end position="19"/>
    </location>
</feature>
<sequence length="197" mass="20821">MKTCCVLIVATLCVDAAAGMSCTRRAAFSRAACAAASTCVPREAFAAQRGAEDAYAMQVFEDTVCSQRTMLGACKEVAGPRAVAPPATFSTLQATGEPESELVKRLLERSAVNAEANARLVKEKTVAAGLSGVYGPFAKAVPVMRADGNFEEISFARYDKLKDKGKIVRTATGLDAYAQGFDPDAPEPPPEKFLGLF</sequence>